<name>A0A420XK30_9ACTN</name>
<dbReference type="CDD" id="cd06662">
    <property type="entry name" value="SURF1"/>
    <property type="match status" value="1"/>
</dbReference>
<evidence type="ECO:0000256" key="4">
    <source>
        <dbReference type="ARBA" id="ARBA00022989"/>
    </source>
</evidence>
<keyword evidence="9" id="KW-1185">Reference proteome</keyword>
<dbReference type="Proteomes" id="UP000281955">
    <property type="component" value="Unassembled WGS sequence"/>
</dbReference>
<dbReference type="InterPro" id="IPR002994">
    <property type="entry name" value="Surf1/Shy1"/>
</dbReference>
<evidence type="ECO:0000313" key="8">
    <source>
        <dbReference type="EMBL" id="RKS68049.1"/>
    </source>
</evidence>
<organism evidence="8 9">
    <name type="scientific">Motilibacter peucedani</name>
    <dbReference type="NCBI Taxonomy" id="598650"/>
    <lineage>
        <taxon>Bacteria</taxon>
        <taxon>Bacillati</taxon>
        <taxon>Actinomycetota</taxon>
        <taxon>Actinomycetes</taxon>
        <taxon>Motilibacterales</taxon>
        <taxon>Motilibacteraceae</taxon>
        <taxon>Motilibacter</taxon>
    </lineage>
</organism>
<feature type="transmembrane region" description="Helical" evidence="6">
    <location>
        <begin position="215"/>
        <end position="235"/>
    </location>
</feature>
<dbReference type="PANTHER" id="PTHR23427:SF2">
    <property type="entry name" value="SURFEIT LOCUS PROTEIN 1"/>
    <property type="match status" value="1"/>
</dbReference>
<dbReference type="InterPro" id="IPR045214">
    <property type="entry name" value="Surf1/Surf4"/>
</dbReference>
<feature type="transmembrane region" description="Helical" evidence="6">
    <location>
        <begin position="12"/>
        <end position="32"/>
    </location>
</feature>
<proteinExistence type="inferred from homology"/>
<reference evidence="8 9" key="1">
    <citation type="submission" date="2018-10" db="EMBL/GenBank/DDBJ databases">
        <title>Genomic Encyclopedia of Archaeal and Bacterial Type Strains, Phase II (KMG-II): from individual species to whole genera.</title>
        <authorList>
            <person name="Goeker M."/>
        </authorList>
    </citation>
    <scope>NUCLEOTIDE SEQUENCE [LARGE SCALE GENOMIC DNA]</scope>
    <source>
        <strain evidence="8 9">RP-AC37</strain>
    </source>
</reference>
<evidence type="ECO:0000256" key="6">
    <source>
        <dbReference type="RuleBase" id="RU363076"/>
    </source>
</evidence>
<accession>A0A420XK30</accession>
<sequence>MLRTLRQPRWIWLTLAVVAVSLLFARLGLWQWHRAQAKWASNDAVTTRAHATPVPAQSLLSTDRKPGKRDEWRQVSLTGTYDVAHTVLLRNSVEDGDRGYEVVVPLRPASGPALLVDRGFILANGTALALPAVPPPPSGEVTVVGRVRPPDKGSLQLSEETSTPTVKRLVPREIAQSQGVGPVYDAYVERSSETPTASGTPRELDLPSADVGLNLAYFVQWYAFILVAVGGWWALLRRDVRDAEAAAHAPDVAPGSEAPEHAAVDGDHGTVDVRRGG</sequence>
<keyword evidence="3 6" id="KW-0812">Transmembrane</keyword>
<comment type="similarity">
    <text evidence="2 6">Belongs to the SURF1 family.</text>
</comment>
<dbReference type="EMBL" id="RBWV01000017">
    <property type="protein sequence ID" value="RKS68049.1"/>
    <property type="molecule type" value="Genomic_DNA"/>
</dbReference>
<evidence type="ECO:0000256" key="2">
    <source>
        <dbReference type="ARBA" id="ARBA00007165"/>
    </source>
</evidence>
<dbReference type="PANTHER" id="PTHR23427">
    <property type="entry name" value="SURFEIT LOCUS PROTEIN"/>
    <property type="match status" value="1"/>
</dbReference>
<keyword evidence="5 6" id="KW-0472">Membrane</keyword>
<evidence type="ECO:0000256" key="5">
    <source>
        <dbReference type="ARBA" id="ARBA00023136"/>
    </source>
</evidence>
<evidence type="ECO:0000313" key="9">
    <source>
        <dbReference type="Proteomes" id="UP000281955"/>
    </source>
</evidence>
<dbReference type="InParanoid" id="A0A420XK30"/>
<comment type="subcellular location">
    <subcellularLocation>
        <location evidence="6">Cell membrane</location>
        <topology evidence="6">Multi-pass membrane protein</topology>
    </subcellularLocation>
    <subcellularLocation>
        <location evidence="1">Membrane</location>
    </subcellularLocation>
</comment>
<evidence type="ECO:0000256" key="3">
    <source>
        <dbReference type="ARBA" id="ARBA00022692"/>
    </source>
</evidence>
<feature type="region of interest" description="Disordered" evidence="7">
    <location>
        <begin position="248"/>
        <end position="277"/>
    </location>
</feature>
<comment type="caution">
    <text evidence="8">The sequence shown here is derived from an EMBL/GenBank/DDBJ whole genome shotgun (WGS) entry which is preliminary data.</text>
</comment>
<dbReference type="OrthoDB" id="9807214at2"/>
<dbReference type="AlphaFoldDB" id="A0A420XK30"/>
<dbReference type="RefSeq" id="WP_121195184.1">
    <property type="nucleotide sequence ID" value="NZ_RBWV01000017.1"/>
</dbReference>
<keyword evidence="4 6" id="KW-1133">Transmembrane helix</keyword>
<keyword evidence="6" id="KW-1003">Cell membrane</keyword>
<dbReference type="GO" id="GO:0005886">
    <property type="term" value="C:plasma membrane"/>
    <property type="evidence" value="ECO:0007669"/>
    <property type="project" value="UniProtKB-SubCell"/>
</dbReference>
<evidence type="ECO:0000256" key="7">
    <source>
        <dbReference type="SAM" id="MobiDB-lite"/>
    </source>
</evidence>
<protein>
    <recommendedName>
        <fullName evidence="6">SURF1-like protein</fullName>
    </recommendedName>
</protein>
<dbReference type="PROSITE" id="PS50895">
    <property type="entry name" value="SURF1"/>
    <property type="match status" value="1"/>
</dbReference>
<gene>
    <name evidence="8" type="ORF">CLV35_3956</name>
</gene>
<dbReference type="Pfam" id="PF02104">
    <property type="entry name" value="SURF1"/>
    <property type="match status" value="1"/>
</dbReference>
<feature type="compositionally biased region" description="Basic and acidic residues" evidence="7">
    <location>
        <begin position="258"/>
        <end position="277"/>
    </location>
</feature>
<evidence type="ECO:0000256" key="1">
    <source>
        <dbReference type="ARBA" id="ARBA00004370"/>
    </source>
</evidence>